<evidence type="ECO:0000313" key="2">
    <source>
        <dbReference type="Proteomes" id="UP000320231"/>
    </source>
</evidence>
<accession>A0A455UHX2</accession>
<organism evidence="1 2">
    <name type="scientific">Vreelandella sulfidaeris</name>
    <dbReference type="NCBI Taxonomy" id="115553"/>
    <lineage>
        <taxon>Bacteria</taxon>
        <taxon>Pseudomonadati</taxon>
        <taxon>Pseudomonadota</taxon>
        <taxon>Gammaproteobacteria</taxon>
        <taxon>Oceanospirillales</taxon>
        <taxon>Halomonadaceae</taxon>
        <taxon>Vreelandella</taxon>
    </lineage>
</organism>
<reference evidence="1 2" key="1">
    <citation type="journal article" date="2019" name="Microbiol. Resour. Announc.">
        <title>Complete Genome Sequence of Halomonas sulfidaeris Strain Esulfide1 Isolated from a Metal Sulfide Rock at a Depth of 2,200 Meters, Obtained Using Nanopore Sequencing.</title>
        <authorList>
            <person name="Saito M."/>
            <person name="Nishigata A."/>
            <person name="Galipon J."/>
            <person name="Arakawa K."/>
        </authorList>
    </citation>
    <scope>NUCLEOTIDE SEQUENCE [LARGE SCALE GENOMIC DNA]</scope>
    <source>
        <strain evidence="1 2">ATCC BAA-803</strain>
        <plasmid evidence="2">pbaa-803-a dna</plasmid>
    </source>
</reference>
<keyword evidence="1" id="KW-0614">Plasmid</keyword>
<dbReference type="Proteomes" id="UP000320231">
    <property type="component" value="Plasmid pBAA-803-A"/>
</dbReference>
<dbReference type="SUPFAM" id="SSF50129">
    <property type="entry name" value="GroES-like"/>
    <property type="match status" value="1"/>
</dbReference>
<dbReference type="EMBL" id="AP019515">
    <property type="protein sequence ID" value="BBI65715.1"/>
    <property type="molecule type" value="Genomic_DNA"/>
</dbReference>
<protein>
    <submittedName>
        <fullName evidence="1">Uncharacterized protein</fullName>
    </submittedName>
</protein>
<dbReference type="KEGG" id="hsr:HSBAA_PA_3180"/>
<dbReference type="InterPro" id="IPR011032">
    <property type="entry name" value="GroES-like_sf"/>
</dbReference>
<name>A0A455UHX2_9GAMM</name>
<proteinExistence type="predicted"/>
<geneLocation type="plasmid" evidence="2">
    <name>pbaa-803-a dna</name>
</geneLocation>
<gene>
    <name evidence="1" type="ORF">HSBAA_PA_3180</name>
</gene>
<sequence>MFKAILFDKQDNRQQATLETLDESQLPEGDVTVRVDCSTLNYKDALAITGRGQWCVPSPWCRAST</sequence>
<evidence type="ECO:0000313" key="1">
    <source>
        <dbReference type="EMBL" id="BBI65715.1"/>
    </source>
</evidence>
<dbReference type="AlphaFoldDB" id="A0A455UHX2"/>
<dbReference type="Gene3D" id="3.90.180.10">
    <property type="entry name" value="Medium-chain alcohol dehydrogenases, catalytic domain"/>
    <property type="match status" value="1"/>
</dbReference>